<dbReference type="GO" id="GO:0003723">
    <property type="term" value="F:RNA binding"/>
    <property type="evidence" value="ECO:0007669"/>
    <property type="project" value="UniProtKB-UniRule"/>
</dbReference>
<dbReference type="OrthoDB" id="5826393at2759"/>
<gene>
    <name evidence="3" type="primary">Hdlbp_1</name>
    <name evidence="3" type="ORF">NPIL_387291</name>
</gene>
<dbReference type="AlphaFoldDB" id="A0A8X6NSW0"/>
<name>A0A8X6NSW0_NEPPI</name>
<keyword evidence="1" id="KW-0694">RNA-binding</keyword>
<evidence type="ECO:0000259" key="2">
    <source>
        <dbReference type="Pfam" id="PF00013"/>
    </source>
</evidence>
<dbReference type="Proteomes" id="UP000887013">
    <property type="component" value="Unassembled WGS sequence"/>
</dbReference>
<sequence>MSILWDHVDKLFNFFFLETGVSVAMPSPDVQSDTITLRGEQAQQRLHEIVEDLEAIVIVECILQQEHLSIVLGTRGSKVQNIQRQFNVTIKLPDGEKTEDTNKVTKIGDAHADGLEEEFQANFEIQRDELRKEAKQQIFKVQHESRYV</sequence>
<proteinExistence type="predicted"/>
<accession>A0A8X6NSW0</accession>
<evidence type="ECO:0000313" key="3">
    <source>
        <dbReference type="EMBL" id="GFT32938.1"/>
    </source>
</evidence>
<dbReference type="Gene3D" id="3.30.1370.10">
    <property type="entry name" value="K Homology domain, type 1"/>
    <property type="match status" value="1"/>
</dbReference>
<dbReference type="GO" id="GO:0010468">
    <property type="term" value="P:regulation of gene expression"/>
    <property type="evidence" value="ECO:0007669"/>
    <property type="project" value="UniProtKB-ARBA"/>
</dbReference>
<dbReference type="InterPro" id="IPR004088">
    <property type="entry name" value="KH_dom_type_1"/>
</dbReference>
<reference evidence="3" key="1">
    <citation type="submission" date="2020-08" db="EMBL/GenBank/DDBJ databases">
        <title>Multicomponent nature underlies the extraordinary mechanical properties of spider dragline silk.</title>
        <authorList>
            <person name="Kono N."/>
            <person name="Nakamura H."/>
            <person name="Mori M."/>
            <person name="Yoshida Y."/>
            <person name="Ohtoshi R."/>
            <person name="Malay A.D."/>
            <person name="Moran D.A.P."/>
            <person name="Tomita M."/>
            <person name="Numata K."/>
            <person name="Arakawa K."/>
        </authorList>
    </citation>
    <scope>NUCLEOTIDE SEQUENCE</scope>
</reference>
<dbReference type="SUPFAM" id="SSF54791">
    <property type="entry name" value="Eukaryotic type KH-domain (KH-domain type I)"/>
    <property type="match status" value="1"/>
</dbReference>
<feature type="domain" description="K Homology" evidence="2">
    <location>
        <begin position="63"/>
        <end position="105"/>
    </location>
</feature>
<evidence type="ECO:0000313" key="4">
    <source>
        <dbReference type="Proteomes" id="UP000887013"/>
    </source>
</evidence>
<dbReference type="PROSITE" id="PS50084">
    <property type="entry name" value="KH_TYPE_1"/>
    <property type="match status" value="1"/>
</dbReference>
<evidence type="ECO:0000256" key="1">
    <source>
        <dbReference type="PROSITE-ProRule" id="PRU00117"/>
    </source>
</evidence>
<dbReference type="Pfam" id="PF00013">
    <property type="entry name" value="KH_1"/>
    <property type="match status" value="1"/>
</dbReference>
<comment type="caution">
    <text evidence="3">The sequence shown here is derived from an EMBL/GenBank/DDBJ whole genome shotgun (WGS) entry which is preliminary data.</text>
</comment>
<organism evidence="3 4">
    <name type="scientific">Nephila pilipes</name>
    <name type="common">Giant wood spider</name>
    <name type="synonym">Nephila maculata</name>
    <dbReference type="NCBI Taxonomy" id="299642"/>
    <lineage>
        <taxon>Eukaryota</taxon>
        <taxon>Metazoa</taxon>
        <taxon>Ecdysozoa</taxon>
        <taxon>Arthropoda</taxon>
        <taxon>Chelicerata</taxon>
        <taxon>Arachnida</taxon>
        <taxon>Araneae</taxon>
        <taxon>Araneomorphae</taxon>
        <taxon>Entelegynae</taxon>
        <taxon>Araneoidea</taxon>
        <taxon>Nephilidae</taxon>
        <taxon>Nephila</taxon>
    </lineage>
</organism>
<protein>
    <submittedName>
        <fullName evidence="3">Vigilin</fullName>
    </submittedName>
</protein>
<dbReference type="EMBL" id="BMAW01108222">
    <property type="protein sequence ID" value="GFT32938.1"/>
    <property type="molecule type" value="Genomic_DNA"/>
</dbReference>
<dbReference type="InterPro" id="IPR036612">
    <property type="entry name" value="KH_dom_type_1_sf"/>
</dbReference>
<keyword evidence="4" id="KW-1185">Reference proteome</keyword>